<reference evidence="3" key="1">
    <citation type="submission" date="2020-06" db="EMBL/GenBank/DDBJ databases">
        <title>Complete genome sequence of Candidatus Phytoplasma luffae NCHU2019.</title>
        <authorList>
            <person name="Cho S.-T."/>
            <person name="Tan C.-M."/>
            <person name="Li J.-R."/>
            <person name="Chien Y.-Y."/>
            <person name="Chiu Y.-C."/>
            <person name="Yang J.-Y."/>
            <person name="Kuo C.-H."/>
        </authorList>
    </citation>
    <scope>NUCLEOTIDE SEQUENCE</scope>
    <source>
        <strain evidence="3">NCHU2019</strain>
    </source>
</reference>
<proteinExistence type="predicted"/>
<dbReference type="KEGG" id="pluf:LFWB_7200"/>
<organism evidence="3 6">
    <name type="scientific">Loofah witches'-broom phytoplasma</name>
    <dbReference type="NCBI Taxonomy" id="35773"/>
    <lineage>
        <taxon>Bacteria</taxon>
        <taxon>Bacillati</taxon>
        <taxon>Mycoplasmatota</taxon>
        <taxon>Mollicutes</taxon>
        <taxon>Acholeplasmatales</taxon>
        <taxon>Acholeplasmataceae</taxon>
        <taxon>Candidatus Phytoplasma</taxon>
        <taxon>16SrVIII (Loofah witches'-broom group)</taxon>
    </lineage>
</organism>
<dbReference type="AlphaFoldDB" id="A0A975FJ37"/>
<dbReference type="RefSeq" id="WP_210954504.1">
    <property type="nucleotide sequence ID" value="NZ_CP054393.1"/>
</dbReference>
<dbReference type="Proteomes" id="UP000672038">
    <property type="component" value="Chromosome"/>
</dbReference>
<dbReference type="EMBL" id="CP054393">
    <property type="protein sequence ID" value="QTX03273.1"/>
    <property type="molecule type" value="Genomic_DNA"/>
</dbReference>
<sequence>MLIKNKLHLLPFFLMSCLGLFILITINPVMAMDPNLPGTSSNQPAHQNFTIEENIINLKQKIYYNATKITNIDKALQGSITDDDKTNLLKLKENHKRLIDNQKEQLKTYKNLLKNLNDEDN</sequence>
<dbReference type="KEGG" id="pluf:LFWB_3340"/>
<protein>
    <submittedName>
        <fullName evidence="3">Secreted protein, SAP54-like</fullName>
    </submittedName>
</protein>
<evidence type="ECO:0000313" key="4">
    <source>
        <dbReference type="EMBL" id="QTX02997.1"/>
    </source>
</evidence>
<gene>
    <name evidence="3" type="ORF">LFWB_3340</name>
    <name evidence="4" type="ORF">LFWB_4310</name>
    <name evidence="5" type="ORF">LFWB_7200</name>
</gene>
<dbReference type="Pfam" id="PF12113">
    <property type="entry name" value="SVM_signal"/>
    <property type="match status" value="1"/>
</dbReference>
<accession>A0A975FJ37</accession>
<name>A0A975FJ37_LOWBP</name>
<feature type="coiled-coil region" evidence="1">
    <location>
        <begin position="85"/>
        <end position="119"/>
    </location>
</feature>
<evidence type="ECO:0000256" key="1">
    <source>
        <dbReference type="SAM" id="Coils"/>
    </source>
</evidence>
<keyword evidence="6" id="KW-1185">Reference proteome</keyword>
<evidence type="ECO:0000313" key="3">
    <source>
        <dbReference type="EMBL" id="QTX02904.1"/>
    </source>
</evidence>
<feature type="domain" description="Sequence-variable mosaic (SVM) signal sequence" evidence="2">
    <location>
        <begin position="4"/>
        <end position="32"/>
    </location>
</feature>
<evidence type="ECO:0000313" key="5">
    <source>
        <dbReference type="EMBL" id="QTX03273.1"/>
    </source>
</evidence>
<evidence type="ECO:0000259" key="2">
    <source>
        <dbReference type="Pfam" id="PF12113"/>
    </source>
</evidence>
<evidence type="ECO:0000313" key="6">
    <source>
        <dbReference type="Proteomes" id="UP000672038"/>
    </source>
</evidence>
<dbReference type="PROSITE" id="PS51257">
    <property type="entry name" value="PROKAR_LIPOPROTEIN"/>
    <property type="match status" value="1"/>
</dbReference>
<dbReference type="EMBL" id="CP054393">
    <property type="protein sequence ID" value="QTX02904.1"/>
    <property type="molecule type" value="Genomic_DNA"/>
</dbReference>
<dbReference type="KEGG" id="pluf:LFWB_4310"/>
<dbReference type="InterPro" id="IPR021970">
    <property type="entry name" value="SVM_signal"/>
</dbReference>
<keyword evidence="1" id="KW-0175">Coiled coil</keyword>
<dbReference type="EMBL" id="CP054393">
    <property type="protein sequence ID" value="QTX02997.1"/>
    <property type="molecule type" value="Genomic_DNA"/>
</dbReference>